<dbReference type="InterPro" id="IPR011047">
    <property type="entry name" value="Quinoprotein_ADH-like_sf"/>
</dbReference>
<evidence type="ECO:0000256" key="4">
    <source>
        <dbReference type="ARBA" id="ARBA00022723"/>
    </source>
</evidence>
<dbReference type="Gene3D" id="2.130.10.10">
    <property type="entry name" value="YVTN repeat-like/Quinoprotein amine dehydrogenase"/>
    <property type="match status" value="1"/>
</dbReference>
<dbReference type="Pfam" id="PF05567">
    <property type="entry name" value="T4P_PilY1"/>
    <property type="match status" value="1"/>
</dbReference>
<comment type="subcellular location">
    <subcellularLocation>
        <location evidence="1">Fimbrium</location>
    </subcellularLocation>
</comment>
<dbReference type="Proteomes" id="UP000006697">
    <property type="component" value="Chromosome"/>
</dbReference>
<dbReference type="STRING" id="204773.HEAR2375"/>
<keyword evidence="4" id="KW-0479">Metal-binding</keyword>
<dbReference type="KEGG" id="har:HEAR2375"/>
<dbReference type="eggNOG" id="COG3419">
    <property type="taxonomic scope" value="Bacteria"/>
</dbReference>
<evidence type="ECO:0000256" key="3">
    <source>
        <dbReference type="ARBA" id="ARBA00022558"/>
    </source>
</evidence>
<dbReference type="HOGENOM" id="CLU_001890_3_1_4"/>
<protein>
    <submittedName>
        <fullName evidence="8">Tfp pilus assembly protein, tip-associated adhesin PilY1</fullName>
    </submittedName>
</protein>
<keyword evidence="3" id="KW-1029">Fimbrium biogenesis</keyword>
<dbReference type="SUPFAM" id="SSF50998">
    <property type="entry name" value="Quinoprotein alcohol dehydrogenase-like"/>
    <property type="match status" value="2"/>
</dbReference>
<dbReference type="GO" id="GO:0009289">
    <property type="term" value="C:pilus"/>
    <property type="evidence" value="ECO:0007669"/>
    <property type="project" value="UniProtKB-SubCell"/>
</dbReference>
<evidence type="ECO:0000256" key="5">
    <source>
        <dbReference type="ARBA" id="ARBA00022837"/>
    </source>
</evidence>
<evidence type="ECO:0000256" key="2">
    <source>
        <dbReference type="ARBA" id="ARBA00008387"/>
    </source>
</evidence>
<evidence type="ECO:0000256" key="6">
    <source>
        <dbReference type="ARBA" id="ARBA00023263"/>
    </source>
</evidence>
<comment type="similarity">
    <text evidence="2">Belongs to the PilY1 family.</text>
</comment>
<dbReference type="AlphaFoldDB" id="A4G7L9"/>
<sequence length="685" mass="73191">MTISCVTQGAGTLTASGAAVSATSISGAGIYLYQAAYNAASGSGSLKKFRLGFDGADGAIRKASSADWDAADILTGTSSSAQPAPNLRRIYTAGLAADQRLRTMPFLWGELSAAQQTMLHTYKGIDDQLGAKRLDYLRGGRRYELGQADGIFRARDRLLGAIVHAAPLFVGAPDAAVRGPDYQAFYDAVKTRRPVVYVGAADGMLHAFAADTGEELFAYIPQALLHRLAQLTAVDYVYRPYVDGAPAVAEARLGQQWKSVLVAGMGGSAQGVFALDVTQPEQFERGLGALWEFTDADDADIGHVLGAPLIAKLKVGVSKGVSIYRYFAVVASGLNNYRDDGAGKFNAQASGALFLLALDKPGADKWLAGVNYFKFLVPISDKDMANGMMAPSAVLAADGAVSHVYAGDLQGNLWRFNFSGNAPWSNAMGAVPLKPLFAASDAQRNRQPITQKVQVVFAADDAYLVLFGTGKFLEDSDLDRSRFKSQSFYAILDVLDSKTVMRSQLTERKLAATNAGGNALEISGSAVRYGAPGVMEKGWYVDFPDAHKSGERSIASAHIADGNLFFNTYLPADEPCRQGSGRSYMLNALTGLSAYVNPVPYLTPAGALYPPLLMATMAEQAPARDASGKRRVKKKLGLLDPAAENTEEAAQPGQKNTVDYFTSAGRLSWRELVNWLELRASGNRK</sequence>
<dbReference type="InterPro" id="IPR015943">
    <property type="entry name" value="WD40/YVTN_repeat-like_dom_sf"/>
</dbReference>
<keyword evidence="9" id="KW-1185">Reference proteome</keyword>
<dbReference type="GO" id="GO:0046872">
    <property type="term" value="F:metal ion binding"/>
    <property type="evidence" value="ECO:0007669"/>
    <property type="project" value="UniProtKB-KW"/>
</dbReference>
<name>A4G7L9_HERAR</name>
<organism evidence="8 9">
    <name type="scientific">Herminiimonas arsenicoxydans</name>
    <dbReference type="NCBI Taxonomy" id="204773"/>
    <lineage>
        <taxon>Bacteria</taxon>
        <taxon>Pseudomonadati</taxon>
        <taxon>Pseudomonadota</taxon>
        <taxon>Betaproteobacteria</taxon>
        <taxon>Burkholderiales</taxon>
        <taxon>Oxalobacteraceae</taxon>
        <taxon>Herminiimonas</taxon>
    </lineage>
</organism>
<reference evidence="8 9" key="1">
    <citation type="journal article" date="2007" name="PLoS Genet.">
        <title>A tale of two oxidation states: bacterial colonization of arsenic-rich environments.</title>
        <authorList>
            <person name="Muller D."/>
            <person name="Medigue C."/>
            <person name="Koechler S."/>
            <person name="Barbe V."/>
            <person name="Barakat M."/>
            <person name="Talla E."/>
            <person name="Bonnefoy V."/>
            <person name="Krin E."/>
            <person name="Arsene-Ploetze F."/>
            <person name="Carapito C."/>
            <person name="Chandler M."/>
            <person name="Cournoyer B."/>
            <person name="Cruveiller S."/>
            <person name="Dossat C."/>
            <person name="Duval S."/>
            <person name="Heymann M."/>
            <person name="Leize E."/>
            <person name="Lieutaud A."/>
            <person name="Lievremont D."/>
            <person name="Makita Y."/>
            <person name="Mangenot S."/>
            <person name="Nitschke W."/>
            <person name="Ortet P."/>
            <person name="Perdrial N."/>
            <person name="Schoepp B."/>
            <person name="Siguier N."/>
            <person name="Simeonova D.D."/>
            <person name="Rouy Z."/>
            <person name="Segurens B."/>
            <person name="Turlin E."/>
            <person name="Vallenet D."/>
            <person name="Van Dorsselaer A."/>
            <person name="Weiss S."/>
            <person name="Weissenbach J."/>
            <person name="Lett M.C."/>
            <person name="Danchin A."/>
            <person name="Bertin P.N."/>
        </authorList>
    </citation>
    <scope>NUCLEOTIDE SEQUENCE [LARGE SCALE GENOMIC DNA]</scope>
    <source>
        <strain evidence="9">ULPAs1</strain>
    </source>
</reference>
<keyword evidence="6" id="KW-0281">Fimbrium</keyword>
<evidence type="ECO:0000259" key="7">
    <source>
        <dbReference type="Pfam" id="PF05567"/>
    </source>
</evidence>
<evidence type="ECO:0000313" key="9">
    <source>
        <dbReference type="Proteomes" id="UP000006697"/>
    </source>
</evidence>
<accession>A4G7L9</accession>
<evidence type="ECO:0000313" key="8">
    <source>
        <dbReference type="EMBL" id="CAL62506.1"/>
    </source>
</evidence>
<gene>
    <name evidence="8" type="ordered locus">HEAR2375</name>
</gene>
<keyword evidence="5" id="KW-0106">Calcium</keyword>
<proteinExistence type="inferred from homology"/>
<evidence type="ECO:0000256" key="1">
    <source>
        <dbReference type="ARBA" id="ARBA00004561"/>
    </source>
</evidence>
<dbReference type="EMBL" id="CU207211">
    <property type="protein sequence ID" value="CAL62506.1"/>
    <property type="molecule type" value="Genomic_DNA"/>
</dbReference>
<dbReference type="InterPro" id="IPR008707">
    <property type="entry name" value="B-propeller_PilY1"/>
</dbReference>
<feature type="domain" description="PilY1 beta-propeller" evidence="7">
    <location>
        <begin position="178"/>
        <end position="496"/>
    </location>
</feature>